<feature type="compositionally biased region" description="Polar residues" evidence="1">
    <location>
        <begin position="1"/>
        <end position="14"/>
    </location>
</feature>
<evidence type="ECO:0000313" key="2">
    <source>
        <dbReference type="EMBL" id="KDQ60368.1"/>
    </source>
</evidence>
<organism evidence="2 3">
    <name type="scientific">Jaapia argillacea MUCL 33604</name>
    <dbReference type="NCBI Taxonomy" id="933084"/>
    <lineage>
        <taxon>Eukaryota</taxon>
        <taxon>Fungi</taxon>
        <taxon>Dikarya</taxon>
        <taxon>Basidiomycota</taxon>
        <taxon>Agaricomycotina</taxon>
        <taxon>Agaricomycetes</taxon>
        <taxon>Agaricomycetidae</taxon>
        <taxon>Jaapiales</taxon>
        <taxon>Jaapiaceae</taxon>
        <taxon>Jaapia</taxon>
    </lineage>
</organism>
<dbReference type="Proteomes" id="UP000027265">
    <property type="component" value="Unassembled WGS sequence"/>
</dbReference>
<evidence type="ECO:0000313" key="3">
    <source>
        <dbReference type="Proteomes" id="UP000027265"/>
    </source>
</evidence>
<proteinExistence type="predicted"/>
<sequence length="274" mass="30596">MTSSPLHFPTTPSSRSKRHSFGLGLPENHQPYHSSPLASSPSSSPIPAAQARRRSQYKSQTTPASSSARRRSSLKPLPHLFALNVDPRQGSPSVVEEPPQKALLRERFKARCFERAKKAREKAVKGKRWNELSSDGLDDMDCEMDDDEECEEALNDELFGRIMASVNRKSQYSYRVSYADEVGSSIDPDMEDIGQWEQELRGPPIKALATLSVETTPADLEEEELAAYAEEAAFYEDLEAYADDFFDDTDLEALIDTPPNEKEKLSGDADMDTS</sequence>
<feature type="region of interest" description="Disordered" evidence="1">
    <location>
        <begin position="1"/>
        <end position="100"/>
    </location>
</feature>
<protein>
    <submittedName>
        <fullName evidence="2">Uncharacterized protein</fullName>
    </submittedName>
</protein>
<dbReference type="OrthoDB" id="3268127at2759"/>
<dbReference type="AlphaFoldDB" id="A0A067PZX2"/>
<feature type="region of interest" description="Disordered" evidence="1">
    <location>
        <begin position="249"/>
        <end position="274"/>
    </location>
</feature>
<feature type="compositionally biased region" description="Low complexity" evidence="1">
    <location>
        <begin position="34"/>
        <end position="50"/>
    </location>
</feature>
<feature type="region of interest" description="Disordered" evidence="1">
    <location>
        <begin position="124"/>
        <end position="144"/>
    </location>
</feature>
<keyword evidence="3" id="KW-1185">Reference proteome</keyword>
<name>A0A067PZX2_9AGAM</name>
<dbReference type="HOGENOM" id="CLU_064558_0_0_1"/>
<dbReference type="EMBL" id="KL197714">
    <property type="protein sequence ID" value="KDQ60368.1"/>
    <property type="molecule type" value="Genomic_DNA"/>
</dbReference>
<dbReference type="InParanoid" id="A0A067PZX2"/>
<gene>
    <name evidence="2" type="ORF">JAAARDRAFT_56273</name>
</gene>
<evidence type="ECO:0000256" key="1">
    <source>
        <dbReference type="SAM" id="MobiDB-lite"/>
    </source>
</evidence>
<accession>A0A067PZX2</accession>
<reference evidence="3" key="1">
    <citation type="journal article" date="2014" name="Proc. Natl. Acad. Sci. U.S.A.">
        <title>Extensive sampling of basidiomycete genomes demonstrates inadequacy of the white-rot/brown-rot paradigm for wood decay fungi.</title>
        <authorList>
            <person name="Riley R."/>
            <person name="Salamov A.A."/>
            <person name="Brown D.W."/>
            <person name="Nagy L.G."/>
            <person name="Floudas D."/>
            <person name="Held B.W."/>
            <person name="Levasseur A."/>
            <person name="Lombard V."/>
            <person name="Morin E."/>
            <person name="Otillar R."/>
            <person name="Lindquist E.A."/>
            <person name="Sun H."/>
            <person name="LaButti K.M."/>
            <person name="Schmutz J."/>
            <person name="Jabbour D."/>
            <person name="Luo H."/>
            <person name="Baker S.E."/>
            <person name="Pisabarro A.G."/>
            <person name="Walton J.D."/>
            <person name="Blanchette R.A."/>
            <person name="Henrissat B."/>
            <person name="Martin F."/>
            <person name="Cullen D."/>
            <person name="Hibbett D.S."/>
            <person name="Grigoriev I.V."/>
        </authorList>
    </citation>
    <scope>NUCLEOTIDE SEQUENCE [LARGE SCALE GENOMIC DNA]</scope>
    <source>
        <strain evidence="3">MUCL 33604</strain>
    </source>
</reference>